<dbReference type="OrthoDB" id="9814566at2"/>
<dbReference type="EMBL" id="BAEN01000022">
    <property type="protein sequence ID" value="GAC13618.1"/>
    <property type="molecule type" value="Genomic_DNA"/>
</dbReference>
<keyword evidence="2" id="KW-1185">Reference proteome</keyword>
<organism evidence="1 2">
    <name type="scientific">Aliiglaciecola lipolytica E3</name>
    <dbReference type="NCBI Taxonomy" id="1127673"/>
    <lineage>
        <taxon>Bacteria</taxon>
        <taxon>Pseudomonadati</taxon>
        <taxon>Pseudomonadota</taxon>
        <taxon>Gammaproteobacteria</taxon>
        <taxon>Alteromonadales</taxon>
        <taxon>Alteromonadaceae</taxon>
        <taxon>Aliiglaciecola</taxon>
    </lineage>
</organism>
<dbReference type="Proteomes" id="UP000006334">
    <property type="component" value="Unassembled WGS sequence"/>
</dbReference>
<dbReference type="RefSeq" id="WP_008843435.1">
    <property type="nucleotide sequence ID" value="NZ_BAEN01000022.1"/>
</dbReference>
<dbReference type="AlphaFoldDB" id="K6YAC7"/>
<sequence length="63" mass="7035">MLKTATRKLECLCPICMSANSLDTRHKLVMNKTQTMRCQKCASSFEFIIANGVDNEKNVIVVG</sequence>
<dbReference type="STRING" id="1127673.GLIP_0976"/>
<reference evidence="1 2" key="1">
    <citation type="journal article" date="2017" name="Antonie Van Leeuwenhoek">
        <title>Rhizobium rhizosphaerae sp. nov., a novel species isolated from rice rhizosphere.</title>
        <authorList>
            <person name="Zhao J.J."/>
            <person name="Zhang J."/>
            <person name="Zhang R.J."/>
            <person name="Zhang C.W."/>
            <person name="Yin H.Q."/>
            <person name="Zhang X.X."/>
        </authorList>
    </citation>
    <scope>NUCLEOTIDE SEQUENCE [LARGE SCALE GENOMIC DNA]</scope>
    <source>
        <strain evidence="1 2">E3</strain>
    </source>
</reference>
<accession>K6YAC7</accession>
<proteinExistence type="predicted"/>
<comment type="caution">
    <text evidence="1">The sequence shown here is derived from an EMBL/GenBank/DDBJ whole genome shotgun (WGS) entry which is preliminary data.</text>
</comment>
<gene>
    <name evidence="1" type="ORF">GLIP_0976</name>
</gene>
<evidence type="ECO:0000313" key="2">
    <source>
        <dbReference type="Proteomes" id="UP000006334"/>
    </source>
</evidence>
<protein>
    <submittedName>
        <fullName evidence="1">Uncharacterized protein</fullName>
    </submittedName>
</protein>
<evidence type="ECO:0000313" key="1">
    <source>
        <dbReference type="EMBL" id="GAC13618.1"/>
    </source>
</evidence>
<name>K6YAC7_9ALTE</name>